<feature type="signal peptide" evidence="1">
    <location>
        <begin position="1"/>
        <end position="26"/>
    </location>
</feature>
<accession>A0AAV1HUN8</accession>
<proteinExistence type="predicted"/>
<keyword evidence="3" id="KW-1185">Reference proteome</keyword>
<evidence type="ECO:0000313" key="3">
    <source>
        <dbReference type="Proteomes" id="UP001314263"/>
    </source>
</evidence>
<evidence type="ECO:0000256" key="1">
    <source>
        <dbReference type="SAM" id="SignalP"/>
    </source>
</evidence>
<sequence length="132" mass="13703">MTGTNARVFLGLFALSVITASRDVQAGGIRMRGSLGANAAHYMPRKASKASRDELSHHLEGSLHGVKRDLQSQTCIGVSQGNGGGHVGCGLQWGLPSCCDSNPNTNSGYSCSPAPPFEGCSSGKWSACCTLF</sequence>
<comment type="caution">
    <text evidence="2">The sequence shown here is derived from an EMBL/GenBank/DDBJ whole genome shotgun (WGS) entry which is preliminary data.</text>
</comment>
<dbReference type="Proteomes" id="UP001314263">
    <property type="component" value="Unassembled WGS sequence"/>
</dbReference>
<name>A0AAV1HUN8_9CHLO</name>
<dbReference type="AlphaFoldDB" id="A0AAV1HUN8"/>
<gene>
    <name evidence="2" type="ORF">CVIRNUC_000974</name>
</gene>
<reference evidence="2 3" key="1">
    <citation type="submission" date="2023-10" db="EMBL/GenBank/DDBJ databases">
        <authorList>
            <person name="Maclean D."/>
            <person name="Macfadyen A."/>
        </authorList>
    </citation>
    <scope>NUCLEOTIDE SEQUENCE [LARGE SCALE GENOMIC DNA]</scope>
</reference>
<organism evidence="2 3">
    <name type="scientific">Coccomyxa viridis</name>
    <dbReference type="NCBI Taxonomy" id="1274662"/>
    <lineage>
        <taxon>Eukaryota</taxon>
        <taxon>Viridiplantae</taxon>
        <taxon>Chlorophyta</taxon>
        <taxon>core chlorophytes</taxon>
        <taxon>Trebouxiophyceae</taxon>
        <taxon>Trebouxiophyceae incertae sedis</taxon>
        <taxon>Coccomyxaceae</taxon>
        <taxon>Coccomyxa</taxon>
    </lineage>
</organism>
<evidence type="ECO:0000313" key="2">
    <source>
        <dbReference type="EMBL" id="CAK0737965.1"/>
    </source>
</evidence>
<keyword evidence="1" id="KW-0732">Signal</keyword>
<feature type="chain" id="PRO_5043561524" evidence="1">
    <location>
        <begin position="27"/>
        <end position="132"/>
    </location>
</feature>
<dbReference type="EMBL" id="CAUYUE010000002">
    <property type="protein sequence ID" value="CAK0737965.1"/>
    <property type="molecule type" value="Genomic_DNA"/>
</dbReference>
<protein>
    <submittedName>
        <fullName evidence="2">Uncharacterized protein</fullName>
    </submittedName>
</protein>